<feature type="transmembrane region" description="Helical" evidence="21">
    <location>
        <begin position="171"/>
        <end position="187"/>
    </location>
</feature>
<dbReference type="STRING" id="1963862.B4O97_13340"/>
<comment type="similarity">
    <text evidence="16">Belongs to the SEDS family. FtsW subfamily.</text>
</comment>
<organism evidence="22 23">
    <name type="scientific">Marispirochaeta aestuarii</name>
    <dbReference type="NCBI Taxonomy" id="1963862"/>
    <lineage>
        <taxon>Bacteria</taxon>
        <taxon>Pseudomonadati</taxon>
        <taxon>Spirochaetota</taxon>
        <taxon>Spirochaetia</taxon>
        <taxon>Spirochaetales</taxon>
        <taxon>Spirochaetaceae</taxon>
        <taxon>Marispirochaeta</taxon>
    </lineage>
</organism>
<evidence type="ECO:0000313" key="23">
    <source>
        <dbReference type="Proteomes" id="UP000192343"/>
    </source>
</evidence>
<dbReference type="OrthoDB" id="9768187at2"/>
<keyword evidence="9" id="KW-0573">Peptidoglycan synthesis</keyword>
<dbReference type="GO" id="GO:0032153">
    <property type="term" value="C:cell division site"/>
    <property type="evidence" value="ECO:0007669"/>
    <property type="project" value="TreeGrafter"/>
</dbReference>
<evidence type="ECO:0000256" key="8">
    <source>
        <dbReference type="ARBA" id="ARBA00022960"/>
    </source>
</evidence>
<keyword evidence="4" id="KW-0132">Cell division</keyword>
<dbReference type="InterPro" id="IPR001182">
    <property type="entry name" value="FtsW/RodA"/>
</dbReference>
<evidence type="ECO:0000256" key="21">
    <source>
        <dbReference type="SAM" id="Phobius"/>
    </source>
</evidence>
<dbReference type="EC" id="2.4.99.28" evidence="19"/>
<keyword evidence="8" id="KW-0133">Cell shape</keyword>
<keyword evidence="5" id="KW-0328">Glycosyltransferase</keyword>
<dbReference type="GO" id="GO:0015648">
    <property type="term" value="F:lipid-linked peptidoglycan transporter activity"/>
    <property type="evidence" value="ECO:0007669"/>
    <property type="project" value="TreeGrafter"/>
</dbReference>
<evidence type="ECO:0000256" key="14">
    <source>
        <dbReference type="ARBA" id="ARBA00032370"/>
    </source>
</evidence>
<keyword evidence="11 21" id="KW-0472">Membrane</keyword>
<keyword evidence="23" id="KW-1185">Reference proteome</keyword>
<name>A0A1Y1RW85_9SPIO</name>
<evidence type="ECO:0000256" key="9">
    <source>
        <dbReference type="ARBA" id="ARBA00022984"/>
    </source>
</evidence>
<feature type="transmembrane region" description="Helical" evidence="21">
    <location>
        <begin position="18"/>
        <end position="41"/>
    </location>
</feature>
<evidence type="ECO:0000256" key="12">
    <source>
        <dbReference type="ARBA" id="ARBA00023306"/>
    </source>
</evidence>
<reference evidence="22 23" key="1">
    <citation type="submission" date="2017-03" db="EMBL/GenBank/DDBJ databases">
        <title>Draft Genome sequence of Marispirochaeta sp. strain JC444.</title>
        <authorList>
            <person name="Shivani Y."/>
            <person name="Subhash Y."/>
            <person name="Sasikala C."/>
            <person name="Ramana C."/>
        </authorList>
    </citation>
    <scope>NUCLEOTIDE SEQUENCE [LARGE SCALE GENOMIC DNA]</scope>
    <source>
        <strain evidence="22 23">JC444</strain>
    </source>
</reference>
<keyword evidence="10 21" id="KW-1133">Transmembrane helix</keyword>
<evidence type="ECO:0000313" key="22">
    <source>
        <dbReference type="EMBL" id="ORC34291.1"/>
    </source>
</evidence>
<dbReference type="Pfam" id="PF01098">
    <property type="entry name" value="FTSW_RODA_SPOVE"/>
    <property type="match status" value="1"/>
</dbReference>
<evidence type="ECO:0000256" key="18">
    <source>
        <dbReference type="ARBA" id="ARBA00041418"/>
    </source>
</evidence>
<dbReference type="AlphaFoldDB" id="A0A1Y1RW85"/>
<feature type="transmembrane region" description="Helical" evidence="21">
    <location>
        <begin position="342"/>
        <end position="364"/>
    </location>
</feature>
<dbReference type="PANTHER" id="PTHR30474">
    <property type="entry name" value="CELL CYCLE PROTEIN"/>
    <property type="match status" value="1"/>
</dbReference>
<feature type="transmembrane region" description="Helical" evidence="21">
    <location>
        <begin position="194"/>
        <end position="211"/>
    </location>
</feature>
<dbReference type="PANTHER" id="PTHR30474:SF2">
    <property type="entry name" value="PEPTIDOGLYCAN GLYCOSYLTRANSFERASE FTSW-RELATED"/>
    <property type="match status" value="1"/>
</dbReference>
<protein>
    <recommendedName>
        <fullName evidence="17">Probable peptidoglycan glycosyltransferase FtsW</fullName>
        <ecNumber evidence="19">2.4.99.28</ecNumber>
    </recommendedName>
    <alternativeName>
        <fullName evidence="18">Cell division protein FtsW</fullName>
    </alternativeName>
    <alternativeName>
        <fullName evidence="15">Cell wall polymerase</fullName>
    </alternativeName>
    <alternativeName>
        <fullName evidence="14">Peptidoglycan polymerase</fullName>
    </alternativeName>
</protein>
<evidence type="ECO:0000256" key="20">
    <source>
        <dbReference type="ARBA" id="ARBA00049902"/>
    </source>
</evidence>
<keyword evidence="7 21" id="KW-0812">Transmembrane</keyword>
<evidence type="ECO:0000256" key="15">
    <source>
        <dbReference type="ARBA" id="ARBA00033270"/>
    </source>
</evidence>
<evidence type="ECO:0000256" key="4">
    <source>
        <dbReference type="ARBA" id="ARBA00022618"/>
    </source>
</evidence>
<feature type="transmembrane region" description="Helical" evidence="21">
    <location>
        <begin position="53"/>
        <end position="75"/>
    </location>
</feature>
<dbReference type="GO" id="GO:0071555">
    <property type="term" value="P:cell wall organization"/>
    <property type="evidence" value="ECO:0007669"/>
    <property type="project" value="UniProtKB-KW"/>
</dbReference>
<keyword evidence="12" id="KW-0131">Cell cycle</keyword>
<comment type="pathway">
    <text evidence="2">Cell wall biogenesis; peptidoglycan biosynthesis.</text>
</comment>
<comment type="caution">
    <text evidence="22">The sequence shown here is derived from an EMBL/GenBank/DDBJ whole genome shotgun (WGS) entry which is preliminary data.</text>
</comment>
<dbReference type="GO" id="GO:0008360">
    <property type="term" value="P:regulation of cell shape"/>
    <property type="evidence" value="ECO:0007669"/>
    <property type="project" value="UniProtKB-KW"/>
</dbReference>
<evidence type="ECO:0000256" key="19">
    <source>
        <dbReference type="ARBA" id="ARBA00044770"/>
    </source>
</evidence>
<evidence type="ECO:0000256" key="11">
    <source>
        <dbReference type="ARBA" id="ARBA00023136"/>
    </source>
</evidence>
<keyword evidence="6" id="KW-0808">Transferase</keyword>
<dbReference type="GO" id="GO:0008955">
    <property type="term" value="F:peptidoglycan glycosyltransferase activity"/>
    <property type="evidence" value="ECO:0007669"/>
    <property type="project" value="UniProtKB-EC"/>
</dbReference>
<evidence type="ECO:0000256" key="3">
    <source>
        <dbReference type="ARBA" id="ARBA00022475"/>
    </source>
</evidence>
<accession>A0A1Y1RW85</accession>
<dbReference type="GO" id="GO:0005886">
    <property type="term" value="C:plasma membrane"/>
    <property type="evidence" value="ECO:0007669"/>
    <property type="project" value="UniProtKB-SubCell"/>
</dbReference>
<feature type="transmembrane region" description="Helical" evidence="21">
    <location>
        <begin position="280"/>
        <end position="300"/>
    </location>
</feature>
<comment type="subcellular location">
    <subcellularLocation>
        <location evidence="1">Cell membrane</location>
        <topology evidence="1">Multi-pass membrane protein</topology>
    </subcellularLocation>
</comment>
<dbReference type="Proteomes" id="UP000192343">
    <property type="component" value="Unassembled WGS sequence"/>
</dbReference>
<evidence type="ECO:0000256" key="16">
    <source>
        <dbReference type="ARBA" id="ARBA00038053"/>
    </source>
</evidence>
<evidence type="ECO:0000256" key="5">
    <source>
        <dbReference type="ARBA" id="ARBA00022676"/>
    </source>
</evidence>
<dbReference type="InterPro" id="IPR013437">
    <property type="entry name" value="FtsW"/>
</dbReference>
<feature type="transmembrane region" description="Helical" evidence="21">
    <location>
        <begin position="147"/>
        <end position="165"/>
    </location>
</feature>
<evidence type="ECO:0000256" key="2">
    <source>
        <dbReference type="ARBA" id="ARBA00004752"/>
    </source>
</evidence>
<evidence type="ECO:0000256" key="13">
    <source>
        <dbReference type="ARBA" id="ARBA00023316"/>
    </source>
</evidence>
<dbReference type="RefSeq" id="WP_083051535.1">
    <property type="nucleotide sequence ID" value="NZ_CAXXQO010000004.1"/>
</dbReference>
<dbReference type="GO" id="GO:0009252">
    <property type="term" value="P:peptidoglycan biosynthetic process"/>
    <property type="evidence" value="ECO:0007669"/>
    <property type="project" value="UniProtKB-KW"/>
</dbReference>
<evidence type="ECO:0000256" key="7">
    <source>
        <dbReference type="ARBA" id="ARBA00022692"/>
    </source>
</evidence>
<evidence type="ECO:0000256" key="1">
    <source>
        <dbReference type="ARBA" id="ARBA00004651"/>
    </source>
</evidence>
<gene>
    <name evidence="22" type="ORF">B4O97_13340</name>
</gene>
<evidence type="ECO:0000256" key="17">
    <source>
        <dbReference type="ARBA" id="ARBA00041185"/>
    </source>
</evidence>
<evidence type="ECO:0000256" key="6">
    <source>
        <dbReference type="ARBA" id="ARBA00022679"/>
    </source>
</evidence>
<dbReference type="EMBL" id="MWQY01000014">
    <property type="protein sequence ID" value="ORC34291.1"/>
    <property type="molecule type" value="Genomic_DNA"/>
</dbReference>
<feature type="transmembrane region" description="Helical" evidence="21">
    <location>
        <begin position="312"/>
        <end position="336"/>
    </location>
</feature>
<sequence>MRNIFVAERVDTRPPDPVFTGVMVLLAGLGAAFLFSASYYYGELKFGNSYHFLLKRGVFLLLGGVGFLAAARVSLEVLRKMVAPFLLLSGFTLLLPFVPGIGGELMGARRWVFLFGNSFQPSELAKLALIVYLAHFFSKKKDRLDDLVNTVLPPLIITALFALIIYSQNDFSTAFFLVAVSGAIFFVSGVKLSYFLFLMTAIIPLGAMLIFTKEHRVQRIIAFLQPELDPVGTGYQVIAARDALEKGGFMGAGLGHGTEKIGGLPEAHSDFVFAVLAEEAGLLGVLAIITVFVIFAVRGYGIALKSGDSFSFLLGFGCVSAIFLQALFNMAVVAGLVPATGIPLPFFSSGGSSLIITMIMCGLLHNISRSDTRQGGLR</sequence>
<proteinExistence type="inferred from homology"/>
<evidence type="ECO:0000256" key="10">
    <source>
        <dbReference type="ARBA" id="ARBA00022989"/>
    </source>
</evidence>
<dbReference type="GO" id="GO:0051301">
    <property type="term" value="P:cell division"/>
    <property type="evidence" value="ECO:0007669"/>
    <property type="project" value="UniProtKB-KW"/>
</dbReference>
<feature type="transmembrane region" description="Helical" evidence="21">
    <location>
        <begin position="81"/>
        <end position="101"/>
    </location>
</feature>
<dbReference type="NCBIfam" id="TIGR02614">
    <property type="entry name" value="ftsW"/>
    <property type="match status" value="1"/>
</dbReference>
<keyword evidence="13" id="KW-0961">Cell wall biogenesis/degradation</keyword>
<comment type="catalytic activity">
    <reaction evidence="20">
        <text>[GlcNAc-(1-&gt;4)-Mur2Ac(oyl-L-Ala-gamma-D-Glu-L-Lys-D-Ala-D-Ala)](n)-di-trans,octa-cis-undecaprenyl diphosphate + beta-D-GlcNAc-(1-&gt;4)-Mur2Ac(oyl-L-Ala-gamma-D-Glu-L-Lys-D-Ala-D-Ala)-di-trans,octa-cis-undecaprenyl diphosphate = [GlcNAc-(1-&gt;4)-Mur2Ac(oyl-L-Ala-gamma-D-Glu-L-Lys-D-Ala-D-Ala)](n+1)-di-trans,octa-cis-undecaprenyl diphosphate + di-trans,octa-cis-undecaprenyl diphosphate + H(+)</text>
        <dbReference type="Rhea" id="RHEA:23708"/>
        <dbReference type="Rhea" id="RHEA-COMP:9602"/>
        <dbReference type="Rhea" id="RHEA-COMP:9603"/>
        <dbReference type="ChEBI" id="CHEBI:15378"/>
        <dbReference type="ChEBI" id="CHEBI:58405"/>
        <dbReference type="ChEBI" id="CHEBI:60033"/>
        <dbReference type="ChEBI" id="CHEBI:78435"/>
        <dbReference type="EC" id="2.4.99.28"/>
    </reaction>
</comment>
<keyword evidence="3" id="KW-1003">Cell membrane</keyword>